<reference evidence="1" key="1">
    <citation type="submission" date="2022-02" db="EMBL/GenBank/DDBJ databases">
        <title>Plant Genome Project.</title>
        <authorList>
            <person name="Zhang R.-G."/>
        </authorList>
    </citation>
    <scope>NUCLEOTIDE SEQUENCE</scope>
    <source>
        <strain evidence="1">AT1</strain>
    </source>
</reference>
<protein>
    <submittedName>
        <fullName evidence="1">Uncharacterized protein</fullName>
    </submittedName>
</protein>
<sequence length="221" mass="24384">MSQVFDEMDALDIDACSAFVSGLSRNGFVDEARVVFMQFRQRDRLELVYWTSVIAACSQNGKDMEALDLFRDMLHPHMIHPPPSIDCNIMLPVCSLLRENNLSDALYAHVVALSFSTLGFVISVSRRSCCKIVVDGAWKAGRCQGIAAWCALTEEFGLDRKGTSLVSASSATMVEGIAALQALIRWASSKNCRRVHILTDASEVASGINDLMLAMFCRMCF</sequence>
<organism evidence="1 2">
    <name type="scientific">Rhododendron molle</name>
    <name type="common">Chinese azalea</name>
    <name type="synonym">Azalea mollis</name>
    <dbReference type="NCBI Taxonomy" id="49168"/>
    <lineage>
        <taxon>Eukaryota</taxon>
        <taxon>Viridiplantae</taxon>
        <taxon>Streptophyta</taxon>
        <taxon>Embryophyta</taxon>
        <taxon>Tracheophyta</taxon>
        <taxon>Spermatophyta</taxon>
        <taxon>Magnoliopsida</taxon>
        <taxon>eudicotyledons</taxon>
        <taxon>Gunneridae</taxon>
        <taxon>Pentapetalae</taxon>
        <taxon>asterids</taxon>
        <taxon>Ericales</taxon>
        <taxon>Ericaceae</taxon>
        <taxon>Ericoideae</taxon>
        <taxon>Rhodoreae</taxon>
        <taxon>Rhododendron</taxon>
    </lineage>
</organism>
<dbReference type="Proteomes" id="UP001062846">
    <property type="component" value="Chromosome 7"/>
</dbReference>
<name>A0ACC0MVR5_RHOML</name>
<comment type="caution">
    <text evidence="1">The sequence shown here is derived from an EMBL/GenBank/DDBJ whole genome shotgun (WGS) entry which is preliminary data.</text>
</comment>
<evidence type="ECO:0000313" key="2">
    <source>
        <dbReference type="Proteomes" id="UP001062846"/>
    </source>
</evidence>
<accession>A0ACC0MVR5</accession>
<gene>
    <name evidence="1" type="ORF">RHMOL_Rhmol07G0019000</name>
</gene>
<proteinExistence type="predicted"/>
<evidence type="ECO:0000313" key="1">
    <source>
        <dbReference type="EMBL" id="KAI8545133.1"/>
    </source>
</evidence>
<keyword evidence="2" id="KW-1185">Reference proteome</keyword>
<dbReference type="EMBL" id="CM046394">
    <property type="protein sequence ID" value="KAI8545133.1"/>
    <property type="molecule type" value="Genomic_DNA"/>
</dbReference>